<organism evidence="1 2">
    <name type="scientific">Trichogramma brassicae</name>
    <dbReference type="NCBI Taxonomy" id="86971"/>
    <lineage>
        <taxon>Eukaryota</taxon>
        <taxon>Metazoa</taxon>
        <taxon>Ecdysozoa</taxon>
        <taxon>Arthropoda</taxon>
        <taxon>Hexapoda</taxon>
        <taxon>Insecta</taxon>
        <taxon>Pterygota</taxon>
        <taxon>Neoptera</taxon>
        <taxon>Endopterygota</taxon>
        <taxon>Hymenoptera</taxon>
        <taxon>Apocrita</taxon>
        <taxon>Proctotrupomorpha</taxon>
        <taxon>Chalcidoidea</taxon>
        <taxon>Trichogrammatidae</taxon>
        <taxon>Trichogramma</taxon>
    </lineage>
</organism>
<dbReference type="EMBL" id="CADCXV010000158">
    <property type="protein sequence ID" value="CAB0028628.1"/>
    <property type="molecule type" value="Genomic_DNA"/>
</dbReference>
<protein>
    <submittedName>
        <fullName evidence="1">Uncharacterized protein</fullName>
    </submittedName>
</protein>
<evidence type="ECO:0000313" key="1">
    <source>
        <dbReference type="EMBL" id="CAB0028628.1"/>
    </source>
</evidence>
<keyword evidence="2" id="KW-1185">Reference proteome</keyword>
<gene>
    <name evidence="1" type="ORF">TBRA_LOCUS783</name>
</gene>
<reference evidence="1 2" key="1">
    <citation type="submission" date="2020-02" db="EMBL/GenBank/DDBJ databases">
        <authorList>
            <person name="Ferguson B K."/>
        </authorList>
    </citation>
    <scope>NUCLEOTIDE SEQUENCE [LARGE SCALE GENOMIC DNA]</scope>
</reference>
<dbReference type="Proteomes" id="UP000479190">
    <property type="component" value="Unassembled WGS sequence"/>
</dbReference>
<name>A0A6H5HVT7_9HYME</name>
<accession>A0A6H5HVT7</accession>
<dbReference type="AlphaFoldDB" id="A0A6H5HVT7"/>
<sequence>MRCCLTPVMCQLFNGRQGSSIVDLTFVCEDHAYALAYCHGRCERVVHAQRPPGHRLRVRGRRGLRAALDAPELHGTERPYSRCGPIPCRRCPAHRSLAGPHKNAPVELMVCPTHSACDAYVSKASLQIFRELGVLWTADIADLRRSCLWAHTLAQIQGPAMTKTHRASNGARRFSARGDQDPASVGFVDSW</sequence>
<proteinExistence type="predicted"/>
<evidence type="ECO:0000313" key="2">
    <source>
        <dbReference type="Proteomes" id="UP000479190"/>
    </source>
</evidence>